<dbReference type="AlphaFoldDB" id="A0A0A9ICT4"/>
<evidence type="ECO:0000313" key="1">
    <source>
        <dbReference type="EMBL" id="JAD76382.1"/>
    </source>
</evidence>
<proteinExistence type="predicted"/>
<protein>
    <submittedName>
        <fullName evidence="1">Uncharacterized protein</fullName>
    </submittedName>
</protein>
<reference evidence="1" key="1">
    <citation type="submission" date="2014-09" db="EMBL/GenBank/DDBJ databases">
        <authorList>
            <person name="Magalhaes I.L.F."/>
            <person name="Oliveira U."/>
            <person name="Santos F.R."/>
            <person name="Vidigal T.H.D.A."/>
            <person name="Brescovit A.D."/>
            <person name="Santos A.J."/>
        </authorList>
    </citation>
    <scope>NUCLEOTIDE SEQUENCE</scope>
    <source>
        <tissue evidence="1">Shoot tissue taken approximately 20 cm above the soil surface</tissue>
    </source>
</reference>
<sequence>MRKNLQNLEGLLVLSLRIHWMQRILEKKIY</sequence>
<accession>A0A0A9ICT4</accession>
<name>A0A0A9ICT4_ARUDO</name>
<organism evidence="1">
    <name type="scientific">Arundo donax</name>
    <name type="common">Giant reed</name>
    <name type="synonym">Donax arundinaceus</name>
    <dbReference type="NCBI Taxonomy" id="35708"/>
    <lineage>
        <taxon>Eukaryota</taxon>
        <taxon>Viridiplantae</taxon>
        <taxon>Streptophyta</taxon>
        <taxon>Embryophyta</taxon>
        <taxon>Tracheophyta</taxon>
        <taxon>Spermatophyta</taxon>
        <taxon>Magnoliopsida</taxon>
        <taxon>Liliopsida</taxon>
        <taxon>Poales</taxon>
        <taxon>Poaceae</taxon>
        <taxon>PACMAD clade</taxon>
        <taxon>Arundinoideae</taxon>
        <taxon>Arundineae</taxon>
        <taxon>Arundo</taxon>
    </lineage>
</organism>
<dbReference type="EMBL" id="GBRH01221513">
    <property type="protein sequence ID" value="JAD76382.1"/>
    <property type="molecule type" value="Transcribed_RNA"/>
</dbReference>
<reference evidence="1" key="2">
    <citation type="journal article" date="2015" name="Data Brief">
        <title>Shoot transcriptome of the giant reed, Arundo donax.</title>
        <authorList>
            <person name="Barrero R.A."/>
            <person name="Guerrero F.D."/>
            <person name="Moolhuijzen P."/>
            <person name="Goolsby J.A."/>
            <person name="Tidwell J."/>
            <person name="Bellgard S.E."/>
            <person name="Bellgard M.I."/>
        </authorList>
    </citation>
    <scope>NUCLEOTIDE SEQUENCE</scope>
    <source>
        <tissue evidence="1">Shoot tissue taken approximately 20 cm above the soil surface</tissue>
    </source>
</reference>